<dbReference type="Pfam" id="PF02628">
    <property type="entry name" value="COX15-CtaA"/>
    <property type="match status" value="1"/>
</dbReference>
<keyword evidence="3 12" id="KW-0812">Transmembrane</keyword>
<feature type="transmembrane region" description="Helical" evidence="12">
    <location>
        <begin position="326"/>
        <end position="344"/>
    </location>
</feature>
<dbReference type="GO" id="GO:0006784">
    <property type="term" value="P:heme A biosynthetic process"/>
    <property type="evidence" value="ECO:0007669"/>
    <property type="project" value="InterPro"/>
</dbReference>
<evidence type="ECO:0000256" key="7">
    <source>
        <dbReference type="ARBA" id="ARBA00023004"/>
    </source>
</evidence>
<comment type="cofactor">
    <cofactor evidence="1">
        <name>heme b</name>
        <dbReference type="ChEBI" id="CHEBI:60344"/>
    </cofactor>
</comment>
<keyword evidence="14" id="KW-1185">Reference proteome</keyword>
<protein>
    <submittedName>
        <fullName evidence="13">Cytochrome c oxidase assembly protein cox15-like</fullName>
    </submittedName>
</protein>
<dbReference type="InParanoid" id="A0A078AXH9"/>
<feature type="transmembrane region" description="Helical" evidence="12">
    <location>
        <begin position="266"/>
        <end position="284"/>
    </location>
</feature>
<keyword evidence="6" id="KW-0560">Oxidoreductase</keyword>
<dbReference type="AlphaFoldDB" id="A0A078AXH9"/>
<dbReference type="InterPro" id="IPR023754">
    <property type="entry name" value="HemeA_Synthase_type2"/>
</dbReference>
<evidence type="ECO:0000313" key="14">
    <source>
        <dbReference type="Proteomes" id="UP000039865"/>
    </source>
</evidence>
<dbReference type="EMBL" id="CCKQ01013786">
    <property type="protein sequence ID" value="CDW85493.1"/>
    <property type="molecule type" value="Genomic_DNA"/>
</dbReference>
<sequence>MLGKYSRLNTAIARQYIQDKGQHLRRKFSSQPQHQYKSYNYKENPIIFNRINEQYVIKGKERVVGWWLISLSASVFSIVILGGYTRLSKSGLSMVKWHPHKVGLPKNNEEWEQEFEEYKQFPEYYLFNKERGLDIDGFKRIYFVEWAHRIVARSIGALFILPFSYFLMRGYLQPKLKKSLFALLAFGSLQGVIGWWMVKSGLVDKNKTIELDKTPRVSPYRLTVHGYSAYIIYGVGVWLAMNLLRRPQEAVINLANMADHASMRKLLLRSAHGILPLILLYGFFTSGIQGRYAVNNYPFVGQNWFLTRNHFQGDIPFWQNFTENKIVVQVIHRTLGTLFALLALKGGYEVYKMKNLTPIARKAYWLILAAITLQICIGIGAIWYPSEIWIPNLHQAGALTVLTSVLFACHTCRKVDPRHMRNLLGKLKIDDPQAYERMMKGFNKKQLSKTEMDAMKKFYEGK</sequence>
<comment type="subcellular location">
    <subcellularLocation>
        <location evidence="2">Membrane</location>
        <topology evidence="2">Multi-pass membrane protein</topology>
    </subcellularLocation>
</comment>
<organism evidence="13 14">
    <name type="scientific">Stylonychia lemnae</name>
    <name type="common">Ciliate</name>
    <dbReference type="NCBI Taxonomy" id="5949"/>
    <lineage>
        <taxon>Eukaryota</taxon>
        <taxon>Sar</taxon>
        <taxon>Alveolata</taxon>
        <taxon>Ciliophora</taxon>
        <taxon>Intramacronucleata</taxon>
        <taxon>Spirotrichea</taxon>
        <taxon>Stichotrichia</taxon>
        <taxon>Sporadotrichida</taxon>
        <taxon>Oxytrichidae</taxon>
        <taxon>Stylonychinae</taxon>
        <taxon>Stylonychia</taxon>
    </lineage>
</organism>
<keyword evidence="8" id="KW-0350">Heme biosynthesis</keyword>
<dbReference type="FunCoup" id="A0A078AXH9">
    <property type="interactions" value="425"/>
</dbReference>
<feature type="transmembrane region" description="Helical" evidence="12">
    <location>
        <begin position="227"/>
        <end position="245"/>
    </location>
</feature>
<evidence type="ECO:0000256" key="11">
    <source>
        <dbReference type="ARBA" id="ARBA00048044"/>
    </source>
</evidence>
<evidence type="ECO:0000256" key="10">
    <source>
        <dbReference type="ARBA" id="ARBA00044501"/>
    </source>
</evidence>
<feature type="transmembrane region" description="Helical" evidence="12">
    <location>
        <begin position="64"/>
        <end position="84"/>
    </location>
</feature>
<dbReference type="OrthoDB" id="1726137at2759"/>
<proteinExistence type="predicted"/>
<keyword evidence="9 12" id="KW-0472">Membrane</keyword>
<dbReference type="InterPro" id="IPR003780">
    <property type="entry name" value="COX15/CtaA_fam"/>
</dbReference>
<dbReference type="OMA" id="WLNFLAN"/>
<dbReference type="PANTHER" id="PTHR23289">
    <property type="entry name" value="CYTOCHROME C OXIDASE ASSEMBLY PROTEIN COX15"/>
    <property type="match status" value="1"/>
</dbReference>
<evidence type="ECO:0000313" key="13">
    <source>
        <dbReference type="EMBL" id="CDW85493.1"/>
    </source>
</evidence>
<keyword evidence="5 12" id="KW-1133">Transmembrane helix</keyword>
<evidence type="ECO:0000256" key="9">
    <source>
        <dbReference type="ARBA" id="ARBA00023136"/>
    </source>
</evidence>
<dbReference type="GO" id="GO:0005743">
    <property type="term" value="C:mitochondrial inner membrane"/>
    <property type="evidence" value="ECO:0007669"/>
    <property type="project" value="TreeGrafter"/>
</dbReference>
<feature type="transmembrane region" description="Helical" evidence="12">
    <location>
        <begin position="150"/>
        <end position="168"/>
    </location>
</feature>
<comment type="pathway">
    <text evidence="10">Porphyrin-containing compound metabolism; heme A biosynthesis; heme A from heme O: step 1/1.</text>
</comment>
<gene>
    <name evidence="13" type="primary">Contig19661.g20847</name>
    <name evidence="13" type="ORF">STYLEM_14571</name>
</gene>
<evidence type="ECO:0000256" key="12">
    <source>
        <dbReference type="SAM" id="Phobius"/>
    </source>
</evidence>
<comment type="catalytic activity">
    <reaction evidence="11">
        <text>Fe(II)-heme o + 2 A + H2O = Fe(II)-heme a + 2 AH2</text>
        <dbReference type="Rhea" id="RHEA:63388"/>
        <dbReference type="ChEBI" id="CHEBI:13193"/>
        <dbReference type="ChEBI" id="CHEBI:15377"/>
        <dbReference type="ChEBI" id="CHEBI:17499"/>
        <dbReference type="ChEBI" id="CHEBI:60530"/>
        <dbReference type="ChEBI" id="CHEBI:61715"/>
        <dbReference type="EC" id="1.17.99.9"/>
    </reaction>
    <physiologicalReaction direction="left-to-right" evidence="11">
        <dbReference type="Rhea" id="RHEA:63389"/>
    </physiologicalReaction>
</comment>
<evidence type="ECO:0000256" key="8">
    <source>
        <dbReference type="ARBA" id="ARBA00023133"/>
    </source>
</evidence>
<evidence type="ECO:0000256" key="2">
    <source>
        <dbReference type="ARBA" id="ARBA00004141"/>
    </source>
</evidence>
<feature type="transmembrane region" description="Helical" evidence="12">
    <location>
        <begin position="396"/>
        <end position="412"/>
    </location>
</feature>
<accession>A0A078AXH9</accession>
<reference evidence="13 14" key="1">
    <citation type="submission" date="2014-06" db="EMBL/GenBank/DDBJ databases">
        <authorList>
            <person name="Swart Estienne"/>
        </authorList>
    </citation>
    <scope>NUCLEOTIDE SEQUENCE [LARGE SCALE GENOMIC DNA]</scope>
    <source>
        <strain evidence="13 14">130c</strain>
    </source>
</reference>
<name>A0A078AXH9_STYLE</name>
<keyword evidence="4" id="KW-0479">Metal-binding</keyword>
<dbReference type="GO" id="GO:0120547">
    <property type="term" value="F:heme A synthase activity"/>
    <property type="evidence" value="ECO:0007669"/>
    <property type="project" value="UniProtKB-EC"/>
</dbReference>
<feature type="transmembrane region" description="Helical" evidence="12">
    <location>
        <begin position="364"/>
        <end position="384"/>
    </location>
</feature>
<evidence type="ECO:0000256" key="5">
    <source>
        <dbReference type="ARBA" id="ARBA00022989"/>
    </source>
</evidence>
<keyword evidence="7" id="KW-0408">Iron</keyword>
<evidence type="ECO:0000256" key="3">
    <source>
        <dbReference type="ARBA" id="ARBA00022692"/>
    </source>
</evidence>
<dbReference type="PANTHER" id="PTHR23289:SF2">
    <property type="entry name" value="CYTOCHROME C OXIDASE ASSEMBLY PROTEIN COX15 HOMOLOG"/>
    <property type="match status" value="1"/>
</dbReference>
<dbReference type="GO" id="GO:0046872">
    <property type="term" value="F:metal ion binding"/>
    <property type="evidence" value="ECO:0007669"/>
    <property type="project" value="UniProtKB-KW"/>
</dbReference>
<evidence type="ECO:0000256" key="1">
    <source>
        <dbReference type="ARBA" id="ARBA00001970"/>
    </source>
</evidence>
<feature type="transmembrane region" description="Helical" evidence="12">
    <location>
        <begin position="180"/>
        <end position="198"/>
    </location>
</feature>
<dbReference type="Proteomes" id="UP000039865">
    <property type="component" value="Unassembled WGS sequence"/>
</dbReference>
<evidence type="ECO:0000256" key="6">
    <source>
        <dbReference type="ARBA" id="ARBA00023002"/>
    </source>
</evidence>
<dbReference type="GO" id="GO:0016653">
    <property type="term" value="F:oxidoreductase activity, acting on NAD(P)H, heme protein as acceptor"/>
    <property type="evidence" value="ECO:0007669"/>
    <property type="project" value="TreeGrafter"/>
</dbReference>
<evidence type="ECO:0000256" key="4">
    <source>
        <dbReference type="ARBA" id="ARBA00022723"/>
    </source>
</evidence>